<feature type="domain" description="THAP-type" evidence="7">
    <location>
        <begin position="13"/>
        <end position="110"/>
    </location>
</feature>
<gene>
    <name evidence="8" type="ORF">CAPTEDRAFT_191129</name>
</gene>
<feature type="region of interest" description="Disordered" evidence="6">
    <location>
        <begin position="91"/>
        <end position="120"/>
    </location>
</feature>
<dbReference type="AlphaFoldDB" id="R7UQ33"/>
<evidence type="ECO:0000313" key="8">
    <source>
        <dbReference type="EMBL" id="ELU08614.1"/>
    </source>
</evidence>
<evidence type="ECO:0000256" key="1">
    <source>
        <dbReference type="ARBA" id="ARBA00022723"/>
    </source>
</evidence>
<reference evidence="9" key="3">
    <citation type="submission" date="2015-06" db="UniProtKB">
        <authorList>
            <consortium name="EnsemblMetazoa"/>
        </authorList>
    </citation>
    <scope>IDENTIFICATION</scope>
</reference>
<evidence type="ECO:0000256" key="3">
    <source>
        <dbReference type="ARBA" id="ARBA00022833"/>
    </source>
</evidence>
<keyword evidence="2 5" id="KW-0863">Zinc-finger</keyword>
<accession>R7UQ33</accession>
<dbReference type="OMA" id="CKRWIKA"/>
<name>R7UQ33_CAPTE</name>
<dbReference type="EMBL" id="AMQN01006671">
    <property type="status" value="NOT_ANNOTATED_CDS"/>
    <property type="molecule type" value="Genomic_DNA"/>
</dbReference>
<dbReference type="STRING" id="283909.R7UQ33"/>
<dbReference type="GO" id="GO:0008270">
    <property type="term" value="F:zinc ion binding"/>
    <property type="evidence" value="ECO:0007669"/>
    <property type="project" value="UniProtKB-KW"/>
</dbReference>
<evidence type="ECO:0000256" key="4">
    <source>
        <dbReference type="ARBA" id="ARBA00023125"/>
    </source>
</evidence>
<dbReference type="PROSITE" id="PS50950">
    <property type="entry name" value="ZF_THAP"/>
    <property type="match status" value="1"/>
</dbReference>
<keyword evidence="10" id="KW-1185">Reference proteome</keyword>
<sequence length="136" mass="15411">MTNKIDARYTSAVPRGGTKHCCYGLCRSDSRYSDREYMQGVGWIPFPKPRKDLDRCLRWIAACGRADFGVDNIRRWTYICTKHFVGGNGPSEDHPDPIQACNATSSPIQRRPKESKMDQKRKLEAAEALVSLTEDS</sequence>
<evidence type="ECO:0000256" key="6">
    <source>
        <dbReference type="SAM" id="MobiDB-lite"/>
    </source>
</evidence>
<dbReference type="OrthoDB" id="10066342at2759"/>
<keyword evidence="4 5" id="KW-0238">DNA-binding</keyword>
<dbReference type="GO" id="GO:0003677">
    <property type="term" value="F:DNA binding"/>
    <property type="evidence" value="ECO:0007669"/>
    <property type="project" value="UniProtKB-UniRule"/>
</dbReference>
<proteinExistence type="predicted"/>
<evidence type="ECO:0000313" key="10">
    <source>
        <dbReference type="Proteomes" id="UP000014760"/>
    </source>
</evidence>
<dbReference type="Pfam" id="PF05485">
    <property type="entry name" value="THAP"/>
    <property type="match status" value="1"/>
</dbReference>
<evidence type="ECO:0000256" key="2">
    <source>
        <dbReference type="ARBA" id="ARBA00022771"/>
    </source>
</evidence>
<dbReference type="InterPro" id="IPR006612">
    <property type="entry name" value="THAP_Znf"/>
</dbReference>
<dbReference type="EMBL" id="KB298910">
    <property type="protein sequence ID" value="ELU08614.1"/>
    <property type="molecule type" value="Genomic_DNA"/>
</dbReference>
<reference evidence="10" key="1">
    <citation type="submission" date="2012-12" db="EMBL/GenBank/DDBJ databases">
        <authorList>
            <person name="Hellsten U."/>
            <person name="Grimwood J."/>
            <person name="Chapman J.A."/>
            <person name="Shapiro H."/>
            <person name="Aerts A."/>
            <person name="Otillar R.P."/>
            <person name="Terry A.Y."/>
            <person name="Boore J.L."/>
            <person name="Simakov O."/>
            <person name="Marletaz F."/>
            <person name="Cho S.-J."/>
            <person name="Edsinger-Gonzales E."/>
            <person name="Havlak P."/>
            <person name="Kuo D.-H."/>
            <person name="Larsson T."/>
            <person name="Lv J."/>
            <person name="Arendt D."/>
            <person name="Savage R."/>
            <person name="Osoegawa K."/>
            <person name="de Jong P."/>
            <person name="Lindberg D.R."/>
            <person name="Seaver E.C."/>
            <person name="Weisblat D.A."/>
            <person name="Putnam N.H."/>
            <person name="Grigoriev I.V."/>
            <person name="Rokhsar D.S."/>
        </authorList>
    </citation>
    <scope>NUCLEOTIDE SEQUENCE</scope>
    <source>
        <strain evidence="10">I ESC-2004</strain>
    </source>
</reference>
<keyword evidence="1" id="KW-0479">Metal-binding</keyword>
<evidence type="ECO:0000313" key="9">
    <source>
        <dbReference type="EnsemblMetazoa" id="CapteP191129"/>
    </source>
</evidence>
<evidence type="ECO:0000259" key="7">
    <source>
        <dbReference type="PROSITE" id="PS50950"/>
    </source>
</evidence>
<dbReference type="SUPFAM" id="SSF57716">
    <property type="entry name" value="Glucocorticoid receptor-like (DNA-binding domain)"/>
    <property type="match status" value="1"/>
</dbReference>
<protein>
    <recommendedName>
        <fullName evidence="7">THAP-type domain-containing protein</fullName>
    </recommendedName>
</protein>
<dbReference type="HOGENOM" id="CLU_1877388_0_0_1"/>
<dbReference type="EnsemblMetazoa" id="CapteT191129">
    <property type="protein sequence ID" value="CapteP191129"/>
    <property type="gene ID" value="CapteG191129"/>
</dbReference>
<evidence type="ECO:0000256" key="5">
    <source>
        <dbReference type="PROSITE-ProRule" id="PRU00309"/>
    </source>
</evidence>
<dbReference type="Proteomes" id="UP000014760">
    <property type="component" value="Unassembled WGS sequence"/>
</dbReference>
<feature type="compositionally biased region" description="Basic and acidic residues" evidence="6">
    <location>
        <begin position="111"/>
        <end position="120"/>
    </location>
</feature>
<keyword evidence="3" id="KW-0862">Zinc</keyword>
<reference evidence="8 10" key="2">
    <citation type="journal article" date="2013" name="Nature">
        <title>Insights into bilaterian evolution from three spiralian genomes.</title>
        <authorList>
            <person name="Simakov O."/>
            <person name="Marletaz F."/>
            <person name="Cho S.J."/>
            <person name="Edsinger-Gonzales E."/>
            <person name="Havlak P."/>
            <person name="Hellsten U."/>
            <person name="Kuo D.H."/>
            <person name="Larsson T."/>
            <person name="Lv J."/>
            <person name="Arendt D."/>
            <person name="Savage R."/>
            <person name="Osoegawa K."/>
            <person name="de Jong P."/>
            <person name="Grimwood J."/>
            <person name="Chapman J.A."/>
            <person name="Shapiro H."/>
            <person name="Aerts A."/>
            <person name="Otillar R.P."/>
            <person name="Terry A.Y."/>
            <person name="Boore J.L."/>
            <person name="Grigoriev I.V."/>
            <person name="Lindberg D.R."/>
            <person name="Seaver E.C."/>
            <person name="Weisblat D.A."/>
            <person name="Putnam N.H."/>
            <person name="Rokhsar D.S."/>
        </authorList>
    </citation>
    <scope>NUCLEOTIDE SEQUENCE</scope>
    <source>
        <strain evidence="8 10">I ESC-2004</strain>
    </source>
</reference>
<organism evidence="8">
    <name type="scientific">Capitella teleta</name>
    <name type="common">Polychaete worm</name>
    <dbReference type="NCBI Taxonomy" id="283909"/>
    <lineage>
        <taxon>Eukaryota</taxon>
        <taxon>Metazoa</taxon>
        <taxon>Spiralia</taxon>
        <taxon>Lophotrochozoa</taxon>
        <taxon>Annelida</taxon>
        <taxon>Polychaeta</taxon>
        <taxon>Sedentaria</taxon>
        <taxon>Scolecida</taxon>
        <taxon>Capitellidae</taxon>
        <taxon>Capitella</taxon>
    </lineage>
</organism>